<evidence type="ECO:0000313" key="1">
    <source>
        <dbReference type="EMBL" id="CAH0684082.1"/>
    </source>
</evidence>
<dbReference type="Proteomes" id="UP001153292">
    <property type="component" value="Chromosome 2"/>
</dbReference>
<reference evidence="1" key="1">
    <citation type="submission" date="2021-12" db="EMBL/GenBank/DDBJ databases">
        <authorList>
            <person name="King R."/>
        </authorList>
    </citation>
    <scope>NUCLEOTIDE SEQUENCE</scope>
</reference>
<keyword evidence="2" id="KW-1185">Reference proteome</keyword>
<gene>
    <name evidence="1" type="ORF">CHILSU_LOCUS4865</name>
</gene>
<evidence type="ECO:0008006" key="3">
    <source>
        <dbReference type="Google" id="ProtNLM"/>
    </source>
</evidence>
<dbReference type="EMBL" id="OU963895">
    <property type="protein sequence ID" value="CAH0684082.1"/>
    <property type="molecule type" value="Genomic_DNA"/>
</dbReference>
<proteinExistence type="predicted"/>
<evidence type="ECO:0000313" key="2">
    <source>
        <dbReference type="Proteomes" id="UP001153292"/>
    </source>
</evidence>
<protein>
    <recommendedName>
        <fullName evidence="3">C2H2-type domain-containing protein</fullName>
    </recommendedName>
</protein>
<sequence>MVEADVGFLTKAVSSLVQANCDPTQKILKSFYLMRCRELTKGYGLPEKYFSPKVRCPHCFVDWEKGTEVKVEHIRLSHRQKRRIKQYKLNKSNKDFVQKKRDLLKSNKIEQICEFCKNAIATITPKPLKFKETAISSTDNRQKNYQVNNKSNTSKVKENLTNNSNKIIKPNLGKSSGINVYSKSKDAFSLGNKNNTLQGVIKPQKVVKNNKKKKDKFAGLCQQAVLAAAKLKEEKRIENKLNLFLKPSST</sequence>
<organism evidence="1 2">
    <name type="scientific">Chilo suppressalis</name>
    <name type="common">Asiatic rice borer moth</name>
    <dbReference type="NCBI Taxonomy" id="168631"/>
    <lineage>
        <taxon>Eukaryota</taxon>
        <taxon>Metazoa</taxon>
        <taxon>Ecdysozoa</taxon>
        <taxon>Arthropoda</taxon>
        <taxon>Hexapoda</taxon>
        <taxon>Insecta</taxon>
        <taxon>Pterygota</taxon>
        <taxon>Neoptera</taxon>
        <taxon>Endopterygota</taxon>
        <taxon>Lepidoptera</taxon>
        <taxon>Glossata</taxon>
        <taxon>Ditrysia</taxon>
        <taxon>Pyraloidea</taxon>
        <taxon>Crambidae</taxon>
        <taxon>Crambinae</taxon>
        <taxon>Chilo</taxon>
    </lineage>
</organism>
<accession>A0ABN8EBY3</accession>
<name>A0ABN8EBY3_CHISP</name>